<gene>
    <name evidence="4" type="ORF">OG579_11710</name>
</gene>
<keyword evidence="2" id="KW-0472">Membrane</keyword>
<evidence type="ECO:0000256" key="2">
    <source>
        <dbReference type="SAM" id="Phobius"/>
    </source>
</evidence>
<dbReference type="RefSeq" id="WP_328856069.1">
    <property type="nucleotide sequence ID" value="NZ_CP108021.1"/>
</dbReference>
<dbReference type="KEGG" id="whr:OG579_11710"/>
<evidence type="ECO:0000256" key="1">
    <source>
        <dbReference type="SAM" id="MobiDB-lite"/>
    </source>
</evidence>
<dbReference type="InterPro" id="IPR012533">
    <property type="entry name" value="YcnI-copper_dom"/>
</dbReference>
<sequence length="234" mass="23991">MTIHHISRPRSRRPGSRIRGRVPVALVATVATLGLGAALAPAAASAHVTATSPGLAQGGYGVITFNVPNETDTNTTTTSLTITLPNLKSARPEAIPGWQAAVTKDPTTDEATSVTWTTTPGATGVAPGQFQRFVLSAGPLPEKESVTFPAVQTYSDGERVDWNQAPNADGSEPEHPAPEIELAAKSDDHHGSGTAAGGEESSDTDTTARWLGGAGLVVGVIGLAAAGVAFRRRA</sequence>
<feature type="region of interest" description="Disordered" evidence="1">
    <location>
        <begin position="157"/>
        <end position="176"/>
    </location>
</feature>
<name>A0AAU4JXD4_9NOCA</name>
<dbReference type="Pfam" id="PF07987">
    <property type="entry name" value="DUF1775"/>
    <property type="match status" value="1"/>
</dbReference>
<dbReference type="EMBL" id="CP108021">
    <property type="protein sequence ID" value="WUM18420.1"/>
    <property type="molecule type" value="Genomic_DNA"/>
</dbReference>
<feature type="transmembrane region" description="Helical" evidence="2">
    <location>
        <begin position="210"/>
        <end position="230"/>
    </location>
</feature>
<proteinExistence type="predicted"/>
<accession>A0AAU4JXD4</accession>
<keyword evidence="2" id="KW-0812">Transmembrane</keyword>
<keyword evidence="5" id="KW-1185">Reference proteome</keyword>
<dbReference type="Gene3D" id="2.60.40.2230">
    <property type="entry name" value="Uncharacterised protein YcnI-like PF07987, DUF1775"/>
    <property type="match status" value="1"/>
</dbReference>
<evidence type="ECO:0000259" key="3">
    <source>
        <dbReference type="Pfam" id="PF07987"/>
    </source>
</evidence>
<evidence type="ECO:0000313" key="5">
    <source>
        <dbReference type="Proteomes" id="UP001432128"/>
    </source>
</evidence>
<keyword evidence="2" id="KW-1133">Transmembrane helix</keyword>
<dbReference type="AlphaFoldDB" id="A0AAU4JXD4"/>
<organism evidence="4 5">
    <name type="scientific">Williamsia herbipolensis</name>
    <dbReference type="NCBI Taxonomy" id="1603258"/>
    <lineage>
        <taxon>Bacteria</taxon>
        <taxon>Bacillati</taxon>
        <taxon>Actinomycetota</taxon>
        <taxon>Actinomycetes</taxon>
        <taxon>Mycobacteriales</taxon>
        <taxon>Nocardiaceae</taxon>
        <taxon>Williamsia</taxon>
    </lineage>
</organism>
<feature type="domain" description="YncI copper-binding" evidence="3">
    <location>
        <begin position="47"/>
        <end position="182"/>
    </location>
</feature>
<protein>
    <submittedName>
        <fullName evidence="4">YcnI family protein</fullName>
    </submittedName>
</protein>
<feature type="region of interest" description="Disordered" evidence="1">
    <location>
        <begin position="187"/>
        <end position="207"/>
    </location>
</feature>
<dbReference type="InterPro" id="IPR038507">
    <property type="entry name" value="YcnI-like_sf"/>
</dbReference>
<dbReference type="CDD" id="cd08545">
    <property type="entry name" value="YcnI_like"/>
    <property type="match status" value="1"/>
</dbReference>
<reference evidence="4 5" key="1">
    <citation type="submission" date="2022-10" db="EMBL/GenBank/DDBJ databases">
        <title>The complete genomes of actinobacterial strains from the NBC collection.</title>
        <authorList>
            <person name="Joergensen T.S."/>
            <person name="Alvarez Arevalo M."/>
            <person name="Sterndorff E.B."/>
            <person name="Faurdal D."/>
            <person name="Vuksanovic O."/>
            <person name="Mourched A.-S."/>
            <person name="Charusanti P."/>
            <person name="Shaw S."/>
            <person name="Blin K."/>
            <person name="Weber T."/>
        </authorList>
    </citation>
    <scope>NUCLEOTIDE SEQUENCE [LARGE SCALE GENOMIC DNA]</scope>
    <source>
        <strain evidence="4 5">NBC_00319</strain>
    </source>
</reference>
<evidence type="ECO:0000313" key="4">
    <source>
        <dbReference type="EMBL" id="WUM18420.1"/>
    </source>
</evidence>
<dbReference type="Proteomes" id="UP001432128">
    <property type="component" value="Chromosome"/>
</dbReference>